<dbReference type="PROSITE" id="PS00134">
    <property type="entry name" value="TRYPSIN_HIS"/>
    <property type="match status" value="1"/>
</dbReference>
<dbReference type="PANTHER" id="PTHR24250:SF27">
    <property type="entry name" value="ELASTASE 2 LIKE"/>
    <property type="match status" value="1"/>
</dbReference>
<reference evidence="9" key="1">
    <citation type="submission" date="2012-12" db="EMBL/GenBank/DDBJ databases">
        <title>Identification and characterization of a phenylalanine ammonia-lyase gene family in Isatis indigotica Fort.</title>
        <authorList>
            <person name="Liu Q."/>
            <person name="Chen J."/>
            <person name="Zhou X."/>
            <person name="Di P."/>
            <person name="Xiao Y."/>
            <person name="Xuan H."/>
            <person name="Zhang L."/>
            <person name="Chen W."/>
        </authorList>
    </citation>
    <scope>NUCLEOTIDE SEQUENCE</scope>
    <source>
        <tissue evidence="9">Salivary gland</tissue>
    </source>
</reference>
<dbReference type="GO" id="GO:0006508">
    <property type="term" value="P:proteolysis"/>
    <property type="evidence" value="ECO:0007669"/>
    <property type="project" value="UniProtKB-KW"/>
</dbReference>
<sequence>MSLRDLAVATIASILFGVASMEHSGENYFSSKGNCRRRHEKNTLSERIVNGTDAEQGNWPWMVGLYNENDTLHCGGVLISDQFVLTAAHCFPNESTSFISVRMGSINISNSTDCSGETTRLHTSQRSDEPEGNAAPNGPVVCAEVEDICVPLQEHCSFFMEDIAIVKLKRPVNITNHIQPISLPENCDEPSLIAATYIAGWGLAYDIDIIDNEAFEDDDDTADKEVNVITFSPSTLCQRNITLINKTACQSQFSTNVPHYILCSTGGSCSGDSGGPLVYESNGTWFLVGIHSGGDKNCFWPEAPGLHIKLSYFVSKLIMPFMGLSNNSKTEKNGICATDKDRIQCVTKLYGAYSGSVEYSPKNE</sequence>
<keyword evidence="1 7" id="KW-0732">Signal</keyword>
<dbReference type="AlphaFoldDB" id="A0A0K8RDI3"/>
<dbReference type="InterPro" id="IPR033116">
    <property type="entry name" value="TRYPSIN_SER"/>
</dbReference>
<dbReference type="Pfam" id="PF00089">
    <property type="entry name" value="Trypsin"/>
    <property type="match status" value="2"/>
</dbReference>
<evidence type="ECO:0000256" key="5">
    <source>
        <dbReference type="RuleBase" id="RU363034"/>
    </source>
</evidence>
<dbReference type="SMART" id="SM00020">
    <property type="entry name" value="Tryp_SPc"/>
    <property type="match status" value="1"/>
</dbReference>
<name>A0A0K8RDI3_IXORI</name>
<evidence type="ECO:0000256" key="6">
    <source>
        <dbReference type="SAM" id="MobiDB-lite"/>
    </source>
</evidence>
<evidence type="ECO:0000256" key="1">
    <source>
        <dbReference type="ARBA" id="ARBA00022729"/>
    </source>
</evidence>
<feature type="domain" description="Peptidase S1" evidence="8">
    <location>
        <begin position="48"/>
        <end position="323"/>
    </location>
</feature>
<evidence type="ECO:0000256" key="3">
    <source>
        <dbReference type="ARBA" id="ARBA00023180"/>
    </source>
</evidence>
<dbReference type="InterPro" id="IPR001314">
    <property type="entry name" value="Peptidase_S1A"/>
</dbReference>
<feature type="region of interest" description="Disordered" evidence="6">
    <location>
        <begin position="113"/>
        <end position="137"/>
    </location>
</feature>
<keyword evidence="3" id="KW-0325">Glycoprotein</keyword>
<dbReference type="PROSITE" id="PS50240">
    <property type="entry name" value="TRYPSIN_DOM"/>
    <property type="match status" value="1"/>
</dbReference>
<evidence type="ECO:0000256" key="7">
    <source>
        <dbReference type="SAM" id="SignalP"/>
    </source>
</evidence>
<dbReference type="InterPro" id="IPR043504">
    <property type="entry name" value="Peptidase_S1_PA_chymotrypsin"/>
</dbReference>
<feature type="signal peptide" evidence="7">
    <location>
        <begin position="1"/>
        <end position="21"/>
    </location>
</feature>
<keyword evidence="5" id="KW-0720">Serine protease</keyword>
<feature type="chain" id="PRO_5005517325" evidence="7">
    <location>
        <begin position="22"/>
        <end position="364"/>
    </location>
</feature>
<dbReference type="CDD" id="cd00190">
    <property type="entry name" value="Tryp_SPc"/>
    <property type="match status" value="1"/>
</dbReference>
<dbReference type="PROSITE" id="PS00135">
    <property type="entry name" value="TRYPSIN_SER"/>
    <property type="match status" value="1"/>
</dbReference>
<proteinExistence type="evidence at transcript level"/>
<evidence type="ECO:0000256" key="2">
    <source>
        <dbReference type="ARBA" id="ARBA00023157"/>
    </source>
</evidence>
<dbReference type="InterPro" id="IPR009003">
    <property type="entry name" value="Peptidase_S1_PA"/>
</dbReference>
<dbReference type="GO" id="GO:0004252">
    <property type="term" value="F:serine-type endopeptidase activity"/>
    <property type="evidence" value="ECO:0007669"/>
    <property type="project" value="InterPro"/>
</dbReference>
<keyword evidence="5" id="KW-0378">Hydrolase</keyword>
<feature type="compositionally biased region" description="Polar residues" evidence="6">
    <location>
        <begin position="113"/>
        <end position="124"/>
    </location>
</feature>
<keyword evidence="2" id="KW-1015">Disulfide bond</keyword>
<dbReference type="SUPFAM" id="SSF50494">
    <property type="entry name" value="Trypsin-like serine proteases"/>
    <property type="match status" value="1"/>
</dbReference>
<dbReference type="InterPro" id="IPR001254">
    <property type="entry name" value="Trypsin_dom"/>
</dbReference>
<comment type="similarity">
    <text evidence="4">Belongs to the peptidase S1 family. CLIP subfamily.</text>
</comment>
<dbReference type="Gene3D" id="2.40.10.10">
    <property type="entry name" value="Trypsin-like serine proteases"/>
    <property type="match status" value="2"/>
</dbReference>
<evidence type="ECO:0000256" key="4">
    <source>
        <dbReference type="ARBA" id="ARBA00024195"/>
    </source>
</evidence>
<protein>
    <submittedName>
        <fullName evidence="9">Putative serine protease</fullName>
    </submittedName>
</protein>
<accession>A0A0K8RDI3</accession>
<dbReference type="InterPro" id="IPR018114">
    <property type="entry name" value="TRYPSIN_HIS"/>
</dbReference>
<dbReference type="PANTHER" id="PTHR24250">
    <property type="entry name" value="CHYMOTRYPSIN-RELATED"/>
    <property type="match status" value="1"/>
</dbReference>
<evidence type="ECO:0000313" key="9">
    <source>
        <dbReference type="EMBL" id="JAA69217.1"/>
    </source>
</evidence>
<dbReference type="PRINTS" id="PR00722">
    <property type="entry name" value="CHYMOTRYPSIN"/>
</dbReference>
<keyword evidence="5 9" id="KW-0645">Protease</keyword>
<dbReference type="FunFam" id="2.40.10.10:FF:000028">
    <property type="entry name" value="Serine protease easter"/>
    <property type="match status" value="1"/>
</dbReference>
<evidence type="ECO:0000259" key="8">
    <source>
        <dbReference type="PROSITE" id="PS50240"/>
    </source>
</evidence>
<organism evidence="9">
    <name type="scientific">Ixodes ricinus</name>
    <name type="common">Common tick</name>
    <name type="synonym">Acarus ricinus</name>
    <dbReference type="NCBI Taxonomy" id="34613"/>
    <lineage>
        <taxon>Eukaryota</taxon>
        <taxon>Metazoa</taxon>
        <taxon>Ecdysozoa</taxon>
        <taxon>Arthropoda</taxon>
        <taxon>Chelicerata</taxon>
        <taxon>Arachnida</taxon>
        <taxon>Acari</taxon>
        <taxon>Parasitiformes</taxon>
        <taxon>Ixodida</taxon>
        <taxon>Ixodoidea</taxon>
        <taxon>Ixodidae</taxon>
        <taxon>Ixodinae</taxon>
        <taxon>Ixodes</taxon>
    </lineage>
</organism>
<dbReference type="EMBL" id="GADI01004591">
    <property type="protein sequence ID" value="JAA69217.1"/>
    <property type="molecule type" value="mRNA"/>
</dbReference>